<organism evidence="13 14">
    <name type="scientific">Lachnotalea glycerini</name>
    <dbReference type="NCBI Taxonomy" id="1763509"/>
    <lineage>
        <taxon>Bacteria</taxon>
        <taxon>Bacillati</taxon>
        <taxon>Bacillota</taxon>
        <taxon>Clostridia</taxon>
        <taxon>Lachnospirales</taxon>
        <taxon>Lachnospiraceae</taxon>
        <taxon>Lachnotalea</taxon>
    </lineage>
</organism>
<dbReference type="Proteomes" id="UP000247523">
    <property type="component" value="Unassembled WGS sequence"/>
</dbReference>
<evidence type="ECO:0000256" key="1">
    <source>
        <dbReference type="ARBA" id="ARBA00004496"/>
    </source>
</evidence>
<feature type="domain" description="HTH araC/xylS-type" evidence="11">
    <location>
        <begin position="422"/>
        <end position="501"/>
    </location>
</feature>
<dbReference type="GO" id="GO:0005737">
    <property type="term" value="C:cytoplasm"/>
    <property type="evidence" value="ECO:0007669"/>
    <property type="project" value="UniProtKB-SubCell"/>
</dbReference>
<dbReference type="Pfam" id="PF00072">
    <property type="entry name" value="Response_reg"/>
    <property type="match status" value="1"/>
</dbReference>
<dbReference type="GO" id="GO:0003700">
    <property type="term" value="F:DNA-binding transcription factor activity"/>
    <property type="evidence" value="ECO:0007669"/>
    <property type="project" value="InterPro"/>
</dbReference>
<dbReference type="EMBL" id="QICS01000013">
    <property type="protein sequence ID" value="PXV86228.1"/>
    <property type="molecule type" value="Genomic_DNA"/>
</dbReference>
<keyword evidence="6" id="KW-0805">Transcription regulation</keyword>
<evidence type="ECO:0000256" key="5">
    <source>
        <dbReference type="ARBA" id="ARBA00023012"/>
    </source>
</evidence>
<sequence length="511" mass="59714">MLRLMIVDDEEIIRTAISKMIDFTSLGYELIATAKNGMEAFDIICDSYPDVIITDIKMPILNGLELIERAYNLDIGINYIILSGYGEFEYAKQAMKYGVQHFLLKPTNKQELINALIEIHDSRNEVQEKQRLQQQHILQKVRFPMEQCFLMESLEWQQDFSQCFQKYDQLLSFPSHCLHACICTFIEDNNLNAFLKDINKMLEKNHITQFFPIISVKNTVILIINVETLNIQTKLQEFIENRTYPSQAVSFQAAFMHFHNVFELYQSIIEKISRFSQILLFDSSLVAYEIRNNLTSPWRLKELENIIKSSSNEMEFEEILNTTFSTSINLEAAKKISIELFLMQNSSVTEYSLDMACDFFRKIYSCTSTQAIYEMLRDVLSTSLQEQLSLDSKQKSYIPLLKNYVNNHLDAEYLSLKWLAENYLYISVGYLSKQFVKEEGERFSDYLNRIRMEEAKKLLALYSNDNIKSIAKQVGFGNSPHYFSQVFKKYVGCTPSEFWETSKTEHVHKSL</sequence>
<keyword evidence="5" id="KW-0902">Two-component regulatory system</keyword>
<dbReference type="RefSeq" id="WP_110291760.1">
    <property type="nucleotide sequence ID" value="NZ_QICS01000013.1"/>
</dbReference>
<feature type="domain" description="Response regulatory" evidence="12">
    <location>
        <begin position="3"/>
        <end position="120"/>
    </location>
</feature>
<dbReference type="SUPFAM" id="SSF46689">
    <property type="entry name" value="Homeodomain-like"/>
    <property type="match status" value="1"/>
</dbReference>
<dbReference type="Gene3D" id="1.10.10.60">
    <property type="entry name" value="Homeodomain-like"/>
    <property type="match status" value="2"/>
</dbReference>
<evidence type="ECO:0000256" key="4">
    <source>
        <dbReference type="ARBA" id="ARBA00022553"/>
    </source>
</evidence>
<keyword evidence="3" id="KW-0963">Cytoplasm</keyword>
<dbReference type="SMART" id="SM00448">
    <property type="entry name" value="REC"/>
    <property type="match status" value="1"/>
</dbReference>
<evidence type="ECO:0000256" key="6">
    <source>
        <dbReference type="ARBA" id="ARBA00023015"/>
    </source>
</evidence>
<dbReference type="SUPFAM" id="SSF52172">
    <property type="entry name" value="CheY-like"/>
    <property type="match status" value="1"/>
</dbReference>
<evidence type="ECO:0000256" key="8">
    <source>
        <dbReference type="ARBA" id="ARBA00023163"/>
    </source>
</evidence>
<evidence type="ECO:0000256" key="3">
    <source>
        <dbReference type="ARBA" id="ARBA00022490"/>
    </source>
</evidence>
<evidence type="ECO:0000256" key="7">
    <source>
        <dbReference type="ARBA" id="ARBA00023125"/>
    </source>
</evidence>
<gene>
    <name evidence="13" type="ORF">C8E03_11312</name>
</gene>
<comment type="subcellular location">
    <subcellularLocation>
        <location evidence="1">Cytoplasm</location>
    </subcellularLocation>
</comment>
<dbReference type="InterPro" id="IPR009057">
    <property type="entry name" value="Homeodomain-like_sf"/>
</dbReference>
<dbReference type="InterPro" id="IPR051552">
    <property type="entry name" value="HptR"/>
</dbReference>
<evidence type="ECO:0000256" key="9">
    <source>
        <dbReference type="ARBA" id="ARBA00024867"/>
    </source>
</evidence>
<name>A0A318EHR6_9FIRM</name>
<dbReference type="InterPro" id="IPR011006">
    <property type="entry name" value="CheY-like_superfamily"/>
</dbReference>
<evidence type="ECO:0000259" key="11">
    <source>
        <dbReference type="PROSITE" id="PS01124"/>
    </source>
</evidence>
<dbReference type="InterPro" id="IPR018060">
    <property type="entry name" value="HTH_AraC"/>
</dbReference>
<evidence type="ECO:0000256" key="10">
    <source>
        <dbReference type="PROSITE-ProRule" id="PRU00169"/>
    </source>
</evidence>
<dbReference type="PROSITE" id="PS01124">
    <property type="entry name" value="HTH_ARAC_FAMILY_2"/>
    <property type="match status" value="1"/>
</dbReference>
<dbReference type="AlphaFoldDB" id="A0A318EHR6"/>
<dbReference type="PROSITE" id="PS50110">
    <property type="entry name" value="RESPONSE_REGULATORY"/>
    <property type="match status" value="1"/>
</dbReference>
<reference evidence="13 14" key="1">
    <citation type="submission" date="2018-05" db="EMBL/GenBank/DDBJ databases">
        <title>Genomic Encyclopedia of Type Strains, Phase IV (KMG-IV): sequencing the most valuable type-strain genomes for metagenomic binning, comparative biology and taxonomic classification.</title>
        <authorList>
            <person name="Goeker M."/>
        </authorList>
    </citation>
    <scope>NUCLEOTIDE SEQUENCE [LARGE SCALE GENOMIC DNA]</scope>
    <source>
        <strain evidence="13 14">DSM 28816</strain>
    </source>
</reference>
<dbReference type="CDD" id="cd17536">
    <property type="entry name" value="REC_YesN-like"/>
    <property type="match status" value="1"/>
</dbReference>
<evidence type="ECO:0000313" key="13">
    <source>
        <dbReference type="EMBL" id="PXV86228.1"/>
    </source>
</evidence>
<dbReference type="Pfam" id="PF12833">
    <property type="entry name" value="HTH_18"/>
    <property type="match status" value="1"/>
</dbReference>
<evidence type="ECO:0000259" key="12">
    <source>
        <dbReference type="PROSITE" id="PS50110"/>
    </source>
</evidence>
<comment type="function">
    <text evidence="9">May play the central regulatory role in sporulation. It may be an element of the effector pathway responsible for the activation of sporulation genes in response to nutritional stress. Spo0A may act in concert with spo0H (a sigma factor) to control the expression of some genes that are critical to the sporulation process.</text>
</comment>
<dbReference type="GO" id="GO:0043565">
    <property type="term" value="F:sequence-specific DNA binding"/>
    <property type="evidence" value="ECO:0007669"/>
    <property type="project" value="InterPro"/>
</dbReference>
<dbReference type="InterPro" id="IPR001789">
    <property type="entry name" value="Sig_transdc_resp-reg_receiver"/>
</dbReference>
<dbReference type="GO" id="GO:0000160">
    <property type="term" value="P:phosphorelay signal transduction system"/>
    <property type="evidence" value="ECO:0007669"/>
    <property type="project" value="UniProtKB-KW"/>
</dbReference>
<evidence type="ECO:0000313" key="14">
    <source>
        <dbReference type="Proteomes" id="UP000247523"/>
    </source>
</evidence>
<evidence type="ECO:0000256" key="2">
    <source>
        <dbReference type="ARBA" id="ARBA00018672"/>
    </source>
</evidence>
<feature type="modified residue" description="4-aspartylphosphate" evidence="10">
    <location>
        <position position="55"/>
    </location>
</feature>
<keyword evidence="8" id="KW-0804">Transcription</keyword>
<proteinExistence type="predicted"/>
<dbReference type="Gene3D" id="3.40.50.2300">
    <property type="match status" value="1"/>
</dbReference>
<keyword evidence="4 10" id="KW-0597">Phosphoprotein</keyword>
<dbReference type="SMART" id="SM00342">
    <property type="entry name" value="HTH_ARAC"/>
    <property type="match status" value="1"/>
</dbReference>
<keyword evidence="7" id="KW-0238">DNA-binding</keyword>
<accession>A0A318EHR6</accession>
<dbReference type="PANTHER" id="PTHR42713:SF3">
    <property type="entry name" value="TRANSCRIPTIONAL REGULATORY PROTEIN HPTR"/>
    <property type="match status" value="1"/>
</dbReference>
<comment type="caution">
    <text evidence="13">The sequence shown here is derived from an EMBL/GenBank/DDBJ whole genome shotgun (WGS) entry which is preliminary data.</text>
</comment>
<dbReference type="PANTHER" id="PTHR42713">
    <property type="entry name" value="HISTIDINE KINASE-RELATED"/>
    <property type="match status" value="1"/>
</dbReference>
<protein>
    <recommendedName>
        <fullName evidence="2">Stage 0 sporulation protein A homolog</fullName>
    </recommendedName>
</protein>